<dbReference type="InterPro" id="IPR036416">
    <property type="entry name" value="Pept_tRNA_hydro_sf"/>
</dbReference>
<proteinExistence type="inferred from homology"/>
<dbReference type="GO" id="GO:0004045">
    <property type="term" value="F:peptidyl-tRNA hydrolase activity"/>
    <property type="evidence" value="ECO:0007669"/>
    <property type="project" value="UniProtKB-EC"/>
</dbReference>
<keyword evidence="4" id="KW-0694">RNA-binding</keyword>
<dbReference type="InterPro" id="IPR001328">
    <property type="entry name" value="Pept_tRNA_hydro"/>
</dbReference>
<dbReference type="PROSITE" id="PS01196">
    <property type="entry name" value="PEPT_TRNA_HYDROL_2"/>
    <property type="match status" value="1"/>
</dbReference>
<evidence type="ECO:0000313" key="6">
    <source>
        <dbReference type="EMBL" id="TPX51019.1"/>
    </source>
</evidence>
<evidence type="ECO:0000256" key="3">
    <source>
        <dbReference type="ARBA" id="ARBA00022801"/>
    </source>
</evidence>
<sequence>MTIIRKILCVGLQNSHCPGTRHNVGSMALSYLISTYRKAQRYRIQNVNPNLHIMDVHGLHCLLYQPDGAMNLSGKPVSQIMKKEKIHPHNVLLIHDDLDLDLGAVKIKRGGSAGGHNGVRSVTAYLRTDQYPRIKIGIGRPLNDLPDKIREHVLSGFQVPEQEVLRETSFRKFEKLLVDLLEEFRPPSPPNSNATS</sequence>
<organism evidence="6 7">
    <name type="scientific">Synchytrium endobioticum</name>
    <dbReference type="NCBI Taxonomy" id="286115"/>
    <lineage>
        <taxon>Eukaryota</taxon>
        <taxon>Fungi</taxon>
        <taxon>Fungi incertae sedis</taxon>
        <taxon>Chytridiomycota</taxon>
        <taxon>Chytridiomycota incertae sedis</taxon>
        <taxon>Chytridiomycetes</taxon>
        <taxon>Synchytriales</taxon>
        <taxon>Synchytriaceae</taxon>
        <taxon>Synchytrium</taxon>
    </lineage>
</organism>
<dbReference type="Pfam" id="PF01195">
    <property type="entry name" value="Pept_tRNA_hydro"/>
    <property type="match status" value="1"/>
</dbReference>
<name>A0A507DH51_9FUNG</name>
<dbReference type="AlphaFoldDB" id="A0A507DH51"/>
<evidence type="ECO:0000256" key="5">
    <source>
        <dbReference type="ARBA" id="ARBA00038063"/>
    </source>
</evidence>
<keyword evidence="3" id="KW-0378">Hydrolase</keyword>
<evidence type="ECO:0000256" key="4">
    <source>
        <dbReference type="ARBA" id="ARBA00022884"/>
    </source>
</evidence>
<keyword evidence="2" id="KW-0820">tRNA-binding</keyword>
<dbReference type="EMBL" id="QEAN01000059">
    <property type="protein sequence ID" value="TPX51019.1"/>
    <property type="molecule type" value="Genomic_DNA"/>
</dbReference>
<reference evidence="6 7" key="1">
    <citation type="journal article" date="2019" name="Sci. Rep.">
        <title>Comparative genomics of chytrid fungi reveal insights into the obligate biotrophic and pathogenic lifestyle of Synchytrium endobioticum.</title>
        <authorList>
            <person name="van de Vossenberg B.T.L.H."/>
            <person name="Warris S."/>
            <person name="Nguyen H.D.T."/>
            <person name="van Gent-Pelzer M.P.E."/>
            <person name="Joly D.L."/>
            <person name="van de Geest H.C."/>
            <person name="Bonants P.J.M."/>
            <person name="Smith D.S."/>
            <person name="Levesque C.A."/>
            <person name="van der Lee T.A.J."/>
        </authorList>
    </citation>
    <scope>NUCLEOTIDE SEQUENCE [LARGE SCALE GENOMIC DNA]</scope>
    <source>
        <strain evidence="6 7">MB42</strain>
    </source>
</reference>
<evidence type="ECO:0000313" key="7">
    <source>
        <dbReference type="Proteomes" id="UP000317494"/>
    </source>
</evidence>
<dbReference type="Gene3D" id="3.40.50.1470">
    <property type="entry name" value="Peptidyl-tRNA hydrolase"/>
    <property type="match status" value="1"/>
</dbReference>
<dbReference type="STRING" id="286115.A0A507DH51"/>
<evidence type="ECO:0000256" key="1">
    <source>
        <dbReference type="ARBA" id="ARBA00013260"/>
    </source>
</evidence>
<dbReference type="GO" id="GO:0000049">
    <property type="term" value="F:tRNA binding"/>
    <property type="evidence" value="ECO:0007669"/>
    <property type="project" value="UniProtKB-KW"/>
</dbReference>
<keyword evidence="7" id="KW-1185">Reference proteome</keyword>
<dbReference type="Proteomes" id="UP000317494">
    <property type="component" value="Unassembled WGS sequence"/>
</dbReference>
<dbReference type="EC" id="3.1.1.29" evidence="1"/>
<dbReference type="NCBIfam" id="TIGR00447">
    <property type="entry name" value="pth"/>
    <property type="match status" value="1"/>
</dbReference>
<dbReference type="PANTHER" id="PTHR17224:SF1">
    <property type="entry name" value="PEPTIDYL-TRNA HYDROLASE"/>
    <property type="match status" value="1"/>
</dbReference>
<protein>
    <recommendedName>
        <fullName evidence="1">peptidyl-tRNA hydrolase</fullName>
        <ecNumber evidence="1">3.1.1.29</ecNumber>
    </recommendedName>
</protein>
<gene>
    <name evidence="6" type="ORF">SeMB42_g02041</name>
</gene>
<accession>A0A507DH51</accession>
<dbReference type="PANTHER" id="PTHR17224">
    <property type="entry name" value="PEPTIDYL-TRNA HYDROLASE"/>
    <property type="match status" value="1"/>
</dbReference>
<dbReference type="SUPFAM" id="SSF53178">
    <property type="entry name" value="Peptidyl-tRNA hydrolase-like"/>
    <property type="match status" value="1"/>
</dbReference>
<dbReference type="VEuPathDB" id="FungiDB:SeMB42_g02041"/>
<comment type="similarity">
    <text evidence="5">Belongs to the PTH family.</text>
</comment>
<comment type="caution">
    <text evidence="6">The sequence shown here is derived from an EMBL/GenBank/DDBJ whole genome shotgun (WGS) entry which is preliminary data.</text>
</comment>
<dbReference type="InterPro" id="IPR018171">
    <property type="entry name" value="Pept_tRNA_hydro_CS"/>
</dbReference>
<evidence type="ECO:0000256" key="2">
    <source>
        <dbReference type="ARBA" id="ARBA00022555"/>
    </source>
</evidence>